<proteinExistence type="predicted"/>
<protein>
    <submittedName>
        <fullName evidence="1">Uncharacterized protein</fullName>
    </submittedName>
</protein>
<dbReference type="AlphaFoldDB" id="A0A016WEY3"/>
<reference evidence="2" key="1">
    <citation type="journal article" date="2015" name="Nat. Genet.">
        <title>The genome and transcriptome of the zoonotic hookworm Ancylostoma ceylanicum identify infection-specific gene families.</title>
        <authorList>
            <person name="Schwarz E.M."/>
            <person name="Hu Y."/>
            <person name="Antoshechkin I."/>
            <person name="Miller M.M."/>
            <person name="Sternberg P.W."/>
            <person name="Aroian R.V."/>
        </authorList>
    </citation>
    <scope>NUCLEOTIDE SEQUENCE</scope>
    <source>
        <strain evidence="2">HY135</strain>
    </source>
</reference>
<dbReference type="Proteomes" id="UP000024635">
    <property type="component" value="Unassembled WGS sequence"/>
</dbReference>
<dbReference type="EMBL" id="JARK01000335">
    <property type="protein sequence ID" value="EYC38195.1"/>
    <property type="molecule type" value="Genomic_DNA"/>
</dbReference>
<keyword evidence="2" id="KW-1185">Reference proteome</keyword>
<accession>A0A016WEY3</accession>
<organism evidence="1 2">
    <name type="scientific">Ancylostoma ceylanicum</name>
    <dbReference type="NCBI Taxonomy" id="53326"/>
    <lineage>
        <taxon>Eukaryota</taxon>
        <taxon>Metazoa</taxon>
        <taxon>Ecdysozoa</taxon>
        <taxon>Nematoda</taxon>
        <taxon>Chromadorea</taxon>
        <taxon>Rhabditida</taxon>
        <taxon>Rhabditina</taxon>
        <taxon>Rhabditomorpha</taxon>
        <taxon>Strongyloidea</taxon>
        <taxon>Ancylostomatidae</taxon>
        <taxon>Ancylostomatinae</taxon>
        <taxon>Ancylostoma</taxon>
    </lineage>
</organism>
<sequence>MTIAKVVLAENYGKSFVSETIGWKMALNTLLLFAEKTSSHANTKLTNQATTAGFLAVSRQKEKKSRKLASPVSVMEHPRMWPSSSMWRKCNFIVRIAILLLFFT</sequence>
<evidence type="ECO:0000313" key="1">
    <source>
        <dbReference type="EMBL" id="EYC38195.1"/>
    </source>
</evidence>
<evidence type="ECO:0000313" key="2">
    <source>
        <dbReference type="Proteomes" id="UP000024635"/>
    </source>
</evidence>
<comment type="caution">
    <text evidence="1">The sequence shown here is derived from an EMBL/GenBank/DDBJ whole genome shotgun (WGS) entry which is preliminary data.</text>
</comment>
<name>A0A016WEY3_9BILA</name>
<gene>
    <name evidence="1" type="primary">Acey_s0735.g1937</name>
    <name evidence="1" type="ORF">Y032_0735g1937</name>
</gene>